<evidence type="ECO:0000256" key="1">
    <source>
        <dbReference type="SAM" id="SignalP"/>
    </source>
</evidence>
<dbReference type="EMBL" id="VCIW01000011">
    <property type="protein sequence ID" value="TLS51126.1"/>
    <property type="molecule type" value="Genomic_DNA"/>
</dbReference>
<dbReference type="AlphaFoldDB" id="A0A5R9G9U1"/>
<organism evidence="2 3">
    <name type="scientific">Paenibacillus antri</name>
    <dbReference type="NCBI Taxonomy" id="2582848"/>
    <lineage>
        <taxon>Bacteria</taxon>
        <taxon>Bacillati</taxon>
        <taxon>Bacillota</taxon>
        <taxon>Bacilli</taxon>
        <taxon>Bacillales</taxon>
        <taxon>Paenibacillaceae</taxon>
        <taxon>Paenibacillus</taxon>
    </lineage>
</organism>
<proteinExistence type="predicted"/>
<dbReference type="Proteomes" id="UP000309676">
    <property type="component" value="Unassembled WGS sequence"/>
</dbReference>
<keyword evidence="1" id="KW-0732">Signal</keyword>
<name>A0A5R9G9U1_9BACL</name>
<sequence>MVKKRVVLFIVLLFLAGCNSGNKNNFITDFRANINEGANLWSSVNYDIVRDKQLITEIDKPSHTLETPIMIRVFVETINKGNQSAESIGIIINEPTPLLQKNSTSYGGVTDGSLDKDETFEYCFTYTFANEEDLESFIKQASVSLTWIENQVSNEIRIKLPSKPVE</sequence>
<dbReference type="PROSITE" id="PS51257">
    <property type="entry name" value="PROKAR_LIPOPROTEIN"/>
    <property type="match status" value="1"/>
</dbReference>
<accession>A0A5R9G9U1</accession>
<dbReference type="RefSeq" id="WP_138195478.1">
    <property type="nucleotide sequence ID" value="NZ_VCIW01000011.1"/>
</dbReference>
<dbReference type="OrthoDB" id="2602700at2"/>
<comment type="caution">
    <text evidence="2">The sequence shown here is derived from an EMBL/GenBank/DDBJ whole genome shotgun (WGS) entry which is preliminary data.</text>
</comment>
<feature type="chain" id="PRO_5039641835" description="DUF4352 domain-containing protein" evidence="1">
    <location>
        <begin position="24"/>
        <end position="166"/>
    </location>
</feature>
<evidence type="ECO:0000313" key="3">
    <source>
        <dbReference type="Proteomes" id="UP000309676"/>
    </source>
</evidence>
<evidence type="ECO:0000313" key="2">
    <source>
        <dbReference type="EMBL" id="TLS51126.1"/>
    </source>
</evidence>
<reference evidence="2 3" key="1">
    <citation type="submission" date="2019-05" db="EMBL/GenBank/DDBJ databases">
        <authorList>
            <person name="Narsing Rao M.P."/>
            <person name="Li W.J."/>
        </authorList>
    </citation>
    <scope>NUCLEOTIDE SEQUENCE [LARGE SCALE GENOMIC DNA]</scope>
    <source>
        <strain evidence="2 3">SYSU_K30003</strain>
    </source>
</reference>
<protein>
    <recommendedName>
        <fullName evidence="4">DUF4352 domain-containing protein</fullName>
    </recommendedName>
</protein>
<evidence type="ECO:0008006" key="4">
    <source>
        <dbReference type="Google" id="ProtNLM"/>
    </source>
</evidence>
<gene>
    <name evidence="2" type="ORF">FE782_17215</name>
</gene>
<keyword evidence="3" id="KW-1185">Reference proteome</keyword>
<feature type="signal peptide" evidence="1">
    <location>
        <begin position="1"/>
        <end position="23"/>
    </location>
</feature>